<evidence type="ECO:0000313" key="3">
    <source>
        <dbReference type="WBParaSite" id="HCON_00182770-00001"/>
    </source>
</evidence>
<dbReference type="OrthoDB" id="5830452at2759"/>
<protein>
    <submittedName>
        <fullName evidence="3">HET domain-containing protein</fullName>
    </submittedName>
</protein>
<dbReference type="Proteomes" id="UP000025227">
    <property type="component" value="Unplaced"/>
</dbReference>
<feature type="domain" description="DUF7083" evidence="1">
    <location>
        <begin position="1"/>
        <end position="71"/>
    </location>
</feature>
<dbReference type="InterPro" id="IPR055510">
    <property type="entry name" value="DUF7083"/>
</dbReference>
<keyword evidence="2" id="KW-1185">Reference proteome</keyword>
<accession>A0A7I5EEB5</accession>
<organism evidence="2 3">
    <name type="scientific">Haemonchus contortus</name>
    <name type="common">Barber pole worm</name>
    <dbReference type="NCBI Taxonomy" id="6289"/>
    <lineage>
        <taxon>Eukaryota</taxon>
        <taxon>Metazoa</taxon>
        <taxon>Ecdysozoa</taxon>
        <taxon>Nematoda</taxon>
        <taxon>Chromadorea</taxon>
        <taxon>Rhabditida</taxon>
        <taxon>Rhabditina</taxon>
        <taxon>Rhabditomorpha</taxon>
        <taxon>Strongyloidea</taxon>
        <taxon>Trichostrongylidae</taxon>
        <taxon>Haemonchus</taxon>
    </lineage>
</organism>
<evidence type="ECO:0000259" key="1">
    <source>
        <dbReference type="Pfam" id="PF23309"/>
    </source>
</evidence>
<dbReference type="AlphaFoldDB" id="A0A7I5EEB5"/>
<proteinExistence type="predicted"/>
<name>A0A7I5EEB5_HAECO</name>
<sequence length="104" mass="11857">MNSLSARLPEFVYDPENGCTFEACYNHSKDDISKDGAALDEAAKAQAIVFKLEAITYTRFTSRIIPRRACETALSYRSTAEETFWTQYVCFLEPHHIAEDIAQR</sequence>
<dbReference type="Pfam" id="PF23309">
    <property type="entry name" value="DUF7083"/>
    <property type="match status" value="1"/>
</dbReference>
<dbReference type="OMA" id="IPRRACE"/>
<evidence type="ECO:0000313" key="2">
    <source>
        <dbReference type="Proteomes" id="UP000025227"/>
    </source>
</evidence>
<dbReference type="WBParaSite" id="HCON_00182770-00001">
    <property type="protein sequence ID" value="HCON_00182770-00001"/>
    <property type="gene ID" value="HCON_00182770"/>
</dbReference>
<reference evidence="3" key="1">
    <citation type="submission" date="2020-12" db="UniProtKB">
        <authorList>
            <consortium name="WormBaseParasite"/>
        </authorList>
    </citation>
    <scope>IDENTIFICATION</scope>
    <source>
        <strain evidence="3">MHco3</strain>
    </source>
</reference>